<dbReference type="PANTHER" id="PTHR30290:SF10">
    <property type="entry name" value="PERIPLASMIC OLIGOPEPTIDE-BINDING PROTEIN-RELATED"/>
    <property type="match status" value="1"/>
</dbReference>
<evidence type="ECO:0000256" key="3">
    <source>
        <dbReference type="ARBA" id="ARBA00022448"/>
    </source>
</evidence>
<dbReference type="PIRSF" id="PIRSF002741">
    <property type="entry name" value="MppA"/>
    <property type="match status" value="1"/>
</dbReference>
<dbReference type="Proteomes" id="UP000036513">
    <property type="component" value="Unassembled WGS sequence"/>
</dbReference>
<evidence type="ECO:0000256" key="5">
    <source>
        <dbReference type="SAM" id="SignalP"/>
    </source>
</evidence>
<comment type="subcellular location">
    <subcellularLocation>
        <location evidence="1">Cell envelope</location>
    </subcellularLocation>
</comment>
<protein>
    <submittedName>
        <fullName evidence="7">Periplasmic oligopeptide-binding protein</fullName>
    </submittedName>
</protein>
<dbReference type="SMR" id="A0A0J6VK14"/>
<comment type="similarity">
    <text evidence="2">Belongs to the bacterial solute-binding protein 5 family.</text>
</comment>
<evidence type="ECO:0000259" key="6">
    <source>
        <dbReference type="Pfam" id="PF00496"/>
    </source>
</evidence>
<organism evidence="7 8">
    <name type="scientific">Mycolicibacterium chlorophenolicum</name>
    <dbReference type="NCBI Taxonomy" id="37916"/>
    <lineage>
        <taxon>Bacteria</taxon>
        <taxon>Bacillati</taxon>
        <taxon>Actinomycetota</taxon>
        <taxon>Actinomycetes</taxon>
        <taxon>Mycobacteriales</taxon>
        <taxon>Mycobacteriaceae</taxon>
        <taxon>Mycolicibacterium</taxon>
    </lineage>
</organism>
<dbReference type="InterPro" id="IPR039424">
    <property type="entry name" value="SBP_5"/>
</dbReference>
<evidence type="ECO:0000256" key="4">
    <source>
        <dbReference type="ARBA" id="ARBA00022729"/>
    </source>
</evidence>
<evidence type="ECO:0000256" key="1">
    <source>
        <dbReference type="ARBA" id="ARBA00004196"/>
    </source>
</evidence>
<evidence type="ECO:0000313" key="8">
    <source>
        <dbReference type="Proteomes" id="UP000036513"/>
    </source>
</evidence>
<keyword evidence="8" id="KW-1185">Reference proteome</keyword>
<comment type="caution">
    <text evidence="7">The sequence shown here is derived from an EMBL/GenBank/DDBJ whole genome shotgun (WGS) entry which is preliminary data.</text>
</comment>
<dbReference type="PATRIC" id="fig|37916.4.peg.4585"/>
<dbReference type="GO" id="GO:0043190">
    <property type="term" value="C:ATP-binding cassette (ABC) transporter complex"/>
    <property type="evidence" value="ECO:0007669"/>
    <property type="project" value="InterPro"/>
</dbReference>
<keyword evidence="3" id="KW-0813">Transport</keyword>
<gene>
    <name evidence="7" type="primary">oppA</name>
    <name evidence="7" type="ORF">MCHLDSM_04599</name>
</gene>
<feature type="chain" id="PRO_5005283276" evidence="5">
    <location>
        <begin position="21"/>
        <end position="557"/>
    </location>
</feature>
<dbReference type="GO" id="GO:0015833">
    <property type="term" value="P:peptide transport"/>
    <property type="evidence" value="ECO:0007669"/>
    <property type="project" value="TreeGrafter"/>
</dbReference>
<feature type="domain" description="Solute-binding protein family 5" evidence="6">
    <location>
        <begin position="93"/>
        <end position="468"/>
    </location>
</feature>
<name>A0A0J6VK14_9MYCO</name>
<dbReference type="Pfam" id="PF00496">
    <property type="entry name" value="SBP_bac_5"/>
    <property type="match status" value="1"/>
</dbReference>
<dbReference type="STRING" id="37916.MCHLDSM_04599"/>
<feature type="signal peptide" evidence="5">
    <location>
        <begin position="1"/>
        <end position="20"/>
    </location>
</feature>
<evidence type="ECO:0000256" key="2">
    <source>
        <dbReference type="ARBA" id="ARBA00005695"/>
    </source>
</evidence>
<dbReference type="SUPFAM" id="SSF53850">
    <property type="entry name" value="Periplasmic binding protein-like II"/>
    <property type="match status" value="1"/>
</dbReference>
<dbReference type="PROSITE" id="PS51257">
    <property type="entry name" value="PROKAR_LIPOPROTEIN"/>
    <property type="match status" value="1"/>
</dbReference>
<keyword evidence="4 5" id="KW-0732">Signal</keyword>
<dbReference type="Gene3D" id="3.40.190.10">
    <property type="entry name" value="Periplasmic binding protein-like II"/>
    <property type="match status" value="1"/>
</dbReference>
<proteinExistence type="inferred from homology"/>
<dbReference type="GO" id="GO:0030313">
    <property type="term" value="C:cell envelope"/>
    <property type="evidence" value="ECO:0007669"/>
    <property type="project" value="UniProtKB-SubCell"/>
</dbReference>
<sequence length="557" mass="61267" precursor="true">MGTVRTARHALAIVCITALAAFGLAACGKDSGSGGSGGGGGGGGGGDVTVAATSFPDYVDPQLSYTVEGWEVLWNVYTPLLTYKHVKGEDGTKVVPGLAEAMPEISPDGKTYKLKLRQNMKYSDGTPIKASDFTYAIKRLFKADSGGSVFYDVIVGAKEYADGKADTISGITTDDNTGDITIQLTGPNGTFENLLGLMFAAPIPPTTKLDGDTTNNPPPASGPFMISKVDAPRTLTMERNPQFKTVKDAGASEVADANVDTITVVENKNQSAQVTDIVQNKVDFMIDPVPSDRLQEVKQRYADRFRMEDSINTYYFFMNTEKAPFNDLKVRQAINYAIDPEALNRIFGGRMHPSQQILPPGMPGYQEYKLYPGPDMNKAKQLIAEANPADRDITVWTDDEPDRKRIGEYYHDLLTQLGFNATLKVIAGDVYWTTVGNQSTPDVDTGFADWFQDFPHPDDFFRPLLNGASILPTNGNNLSRANIPQNDAKMDELLTKQITDEGVEQQYADLDKAYMEQAVWAPYGNEQFTTFLSERMDFDKSYQHLLFKQDYTSFAVK</sequence>
<reference evidence="7 8" key="1">
    <citation type="journal article" date="2015" name="Genome Biol. Evol.">
        <title>Characterization of Three Mycobacterium spp. with Potential Use in Bioremediation by Genome Sequencing and Comparative Genomics.</title>
        <authorList>
            <person name="Das S."/>
            <person name="Pettersson B.M."/>
            <person name="Behra P.R."/>
            <person name="Ramesh M."/>
            <person name="Dasgupta S."/>
            <person name="Bhattacharya A."/>
            <person name="Kirsebom L.A."/>
        </authorList>
    </citation>
    <scope>NUCLEOTIDE SEQUENCE [LARGE SCALE GENOMIC DNA]</scope>
    <source>
        <strain evidence="7 8">DSM 43826</strain>
    </source>
</reference>
<evidence type="ECO:0000313" key="7">
    <source>
        <dbReference type="EMBL" id="KMO71350.1"/>
    </source>
</evidence>
<dbReference type="PANTHER" id="PTHR30290">
    <property type="entry name" value="PERIPLASMIC BINDING COMPONENT OF ABC TRANSPORTER"/>
    <property type="match status" value="1"/>
</dbReference>
<dbReference type="GO" id="GO:1904680">
    <property type="term" value="F:peptide transmembrane transporter activity"/>
    <property type="evidence" value="ECO:0007669"/>
    <property type="project" value="TreeGrafter"/>
</dbReference>
<dbReference type="Gene3D" id="3.10.105.10">
    <property type="entry name" value="Dipeptide-binding Protein, Domain 3"/>
    <property type="match status" value="1"/>
</dbReference>
<dbReference type="CDD" id="cd08506">
    <property type="entry name" value="PBP2_clavulanate_OppA2"/>
    <property type="match status" value="1"/>
</dbReference>
<dbReference type="GO" id="GO:0042597">
    <property type="term" value="C:periplasmic space"/>
    <property type="evidence" value="ECO:0007669"/>
    <property type="project" value="UniProtKB-ARBA"/>
</dbReference>
<dbReference type="InterPro" id="IPR000914">
    <property type="entry name" value="SBP_5_dom"/>
</dbReference>
<dbReference type="AlphaFoldDB" id="A0A0J6VK14"/>
<accession>A0A0J6VK14</accession>
<dbReference type="EMBL" id="JYNL01000055">
    <property type="protein sequence ID" value="KMO71350.1"/>
    <property type="molecule type" value="Genomic_DNA"/>
</dbReference>
<dbReference type="InterPro" id="IPR030678">
    <property type="entry name" value="Peptide/Ni-bd"/>
</dbReference>